<dbReference type="InterPro" id="IPR006047">
    <property type="entry name" value="GH13_cat_dom"/>
</dbReference>
<comment type="pathway">
    <text evidence="1">Glycan biosynthesis; glycogen biosynthesis.</text>
</comment>
<dbReference type="InterPro" id="IPR013783">
    <property type="entry name" value="Ig-like_fold"/>
</dbReference>
<feature type="compositionally biased region" description="Pro residues" evidence="8">
    <location>
        <begin position="593"/>
        <end position="604"/>
    </location>
</feature>
<dbReference type="SMART" id="SM00642">
    <property type="entry name" value="Aamy"/>
    <property type="match status" value="1"/>
</dbReference>
<keyword evidence="10" id="KW-0808">Transferase</keyword>
<evidence type="ECO:0000256" key="5">
    <source>
        <dbReference type="ARBA" id="ARBA00023277"/>
    </source>
</evidence>
<dbReference type="CDD" id="cd11322">
    <property type="entry name" value="AmyAc_Glg_BE"/>
    <property type="match status" value="1"/>
</dbReference>
<sequence>MSGPTTHALGAHVSADGVRFGLWAPNAHAVRVGLDDGSRHELTAADGRWTAEVPGVGPGARYQFAVTGADGVTRIKADPLAFAVAADRHDVSVVEASNHVWTDEKWLARRRGAGHRPMSVYEVHVGSWRPGLGYRELARPLAEHVRDSGFTHVEFLPLTAHPFAGSWGYQVTSYFAPEPRWGSPDDLRFLVDTLHAHDIGVVLDWVPGHFARDEWALGAFDGTPLYEHPDPRLGYQPEWDTFVFDYGRAEVQDFLLASVAHWIEQYHVDAIRVDAVSSMLCLDFGRAPGQWRANDEGGCTNPDAVDFLHRLNDTTHEAHPGVLTVAEAARPWPGITAQEGPTALRFDRTWNLGWTHDTLGYVGHPPTERPTQHELLLRPFDYADDERFVLPFSHDEVGPRAGSLWSRLPGDSADKAAALRVLLALQWALPGDKLLFMGTEFGARAEWSHERGLDWGLLSDPRHGGLRSLVRELNRLARTMPTLRDRQLFTRPTQSDAHLGLLTFARPGPKGRTFVFVANLSNRDIKNYRPSAIAPNGWSVGLDTDDPRFNGRGADQPEQRPLGIVRLRPSQALWLFGDAAHQHWTPSSHGPPNGRPLPNPTTCK</sequence>
<keyword evidence="2" id="KW-0321">Glycogen metabolism</keyword>
<accession>A0A7W9KQR0</accession>
<keyword evidence="5" id="KW-0119">Carbohydrate metabolism</keyword>
<proteinExistence type="predicted"/>
<dbReference type="GO" id="GO:0005978">
    <property type="term" value="P:glycogen biosynthetic process"/>
    <property type="evidence" value="ECO:0007669"/>
    <property type="project" value="UniProtKB-UniRule"/>
</dbReference>
<feature type="domain" description="Glycosyl hydrolase family 13 catalytic" evidence="9">
    <location>
        <begin position="122"/>
        <end position="484"/>
    </location>
</feature>
<reference evidence="10 11" key="1">
    <citation type="submission" date="2020-08" db="EMBL/GenBank/DDBJ databases">
        <title>Sequencing the genomes of 1000 actinobacteria strains.</title>
        <authorList>
            <person name="Klenk H.-P."/>
        </authorList>
    </citation>
    <scope>NUCLEOTIDE SEQUENCE [LARGE SCALE GENOMIC DNA]</scope>
    <source>
        <strain evidence="10 11">DSM 43851</strain>
    </source>
</reference>
<dbReference type="Gene3D" id="3.20.20.80">
    <property type="entry name" value="Glycosidases"/>
    <property type="match status" value="1"/>
</dbReference>
<dbReference type="InterPro" id="IPR004193">
    <property type="entry name" value="Glyco_hydro_13_N"/>
</dbReference>
<dbReference type="Gene3D" id="2.60.40.10">
    <property type="entry name" value="Immunoglobulins"/>
    <property type="match status" value="1"/>
</dbReference>
<dbReference type="GO" id="GO:0005829">
    <property type="term" value="C:cytosol"/>
    <property type="evidence" value="ECO:0007669"/>
    <property type="project" value="TreeGrafter"/>
</dbReference>
<feature type="region of interest" description="Disordered" evidence="8">
    <location>
        <begin position="583"/>
        <end position="604"/>
    </location>
</feature>
<dbReference type="EMBL" id="JACHIR010000002">
    <property type="protein sequence ID" value="MBB5897000.1"/>
    <property type="molecule type" value="Genomic_DNA"/>
</dbReference>
<dbReference type="SUPFAM" id="SSF51011">
    <property type="entry name" value="Glycosyl hydrolase domain"/>
    <property type="match status" value="1"/>
</dbReference>
<dbReference type="Pfam" id="PF02922">
    <property type="entry name" value="CBM_48"/>
    <property type="match status" value="1"/>
</dbReference>
<dbReference type="AlphaFoldDB" id="A0A7W9KQR0"/>
<keyword evidence="3 10" id="KW-0328">Glycosyltransferase</keyword>
<dbReference type="NCBIfam" id="TIGR01515">
    <property type="entry name" value="branching_enzym"/>
    <property type="match status" value="1"/>
</dbReference>
<feature type="active site" description="Proton donor" evidence="7">
    <location>
        <position position="327"/>
    </location>
</feature>
<evidence type="ECO:0000259" key="9">
    <source>
        <dbReference type="SMART" id="SM00642"/>
    </source>
</evidence>
<evidence type="ECO:0000256" key="3">
    <source>
        <dbReference type="ARBA" id="ARBA00022676"/>
    </source>
</evidence>
<dbReference type="GO" id="GO:0004553">
    <property type="term" value="F:hydrolase activity, hydrolyzing O-glycosyl compounds"/>
    <property type="evidence" value="ECO:0007669"/>
    <property type="project" value="InterPro"/>
</dbReference>
<dbReference type="GO" id="GO:0003844">
    <property type="term" value="F:1,4-alpha-glucan branching enzyme activity"/>
    <property type="evidence" value="ECO:0007669"/>
    <property type="project" value="UniProtKB-UniRule"/>
</dbReference>
<dbReference type="SUPFAM" id="SSF51445">
    <property type="entry name" value="(Trans)glycosidases"/>
    <property type="match status" value="1"/>
</dbReference>
<dbReference type="Gene3D" id="2.60.40.1180">
    <property type="entry name" value="Golgi alpha-mannosidase II"/>
    <property type="match status" value="1"/>
</dbReference>
<evidence type="ECO:0000256" key="8">
    <source>
        <dbReference type="SAM" id="MobiDB-lite"/>
    </source>
</evidence>
<evidence type="ECO:0000313" key="10">
    <source>
        <dbReference type="EMBL" id="MBB5897000.1"/>
    </source>
</evidence>
<evidence type="ECO:0000256" key="1">
    <source>
        <dbReference type="ARBA" id="ARBA00004964"/>
    </source>
</evidence>
<protein>
    <recommendedName>
        <fullName evidence="6">1,4-alpha-glucan branching enzyme</fullName>
        <ecNumber evidence="6">2.4.1.18</ecNumber>
    </recommendedName>
</protein>
<dbReference type="InterPro" id="IPR037439">
    <property type="entry name" value="Branching_enzy"/>
</dbReference>
<keyword evidence="11" id="KW-1185">Reference proteome</keyword>
<organism evidence="10 11">
    <name type="scientific">Kutzneria kofuensis</name>
    <dbReference type="NCBI Taxonomy" id="103725"/>
    <lineage>
        <taxon>Bacteria</taxon>
        <taxon>Bacillati</taxon>
        <taxon>Actinomycetota</taxon>
        <taxon>Actinomycetes</taxon>
        <taxon>Pseudonocardiales</taxon>
        <taxon>Pseudonocardiaceae</taxon>
        <taxon>Kutzneria</taxon>
    </lineage>
</organism>
<dbReference type="PANTHER" id="PTHR43651:SF3">
    <property type="entry name" value="1,4-ALPHA-GLUCAN-BRANCHING ENZYME"/>
    <property type="match status" value="1"/>
</dbReference>
<dbReference type="RefSeq" id="WP_184869471.1">
    <property type="nucleotide sequence ID" value="NZ_BAAAWY010000011.1"/>
</dbReference>
<evidence type="ECO:0000313" key="11">
    <source>
        <dbReference type="Proteomes" id="UP000585638"/>
    </source>
</evidence>
<feature type="active site" description="Nucleophile" evidence="7">
    <location>
        <position position="274"/>
    </location>
</feature>
<gene>
    <name evidence="10" type="ORF">BJ998_008259</name>
</gene>
<evidence type="ECO:0000256" key="4">
    <source>
        <dbReference type="ARBA" id="ARBA00023056"/>
    </source>
</evidence>
<dbReference type="PANTHER" id="PTHR43651">
    <property type="entry name" value="1,4-ALPHA-GLUCAN-BRANCHING ENZYME"/>
    <property type="match status" value="1"/>
</dbReference>
<dbReference type="UniPathway" id="UPA00164"/>
<dbReference type="InterPro" id="IPR017853">
    <property type="entry name" value="GH"/>
</dbReference>
<evidence type="ECO:0000256" key="7">
    <source>
        <dbReference type="PIRSR" id="PIRSR000463-1"/>
    </source>
</evidence>
<dbReference type="InterPro" id="IPR006407">
    <property type="entry name" value="GlgB"/>
</dbReference>
<keyword evidence="4" id="KW-0320">Glycogen biosynthesis</keyword>
<evidence type="ECO:0000256" key="2">
    <source>
        <dbReference type="ARBA" id="ARBA00022600"/>
    </source>
</evidence>
<dbReference type="EC" id="2.4.1.18" evidence="6"/>
<dbReference type="Proteomes" id="UP000585638">
    <property type="component" value="Unassembled WGS sequence"/>
</dbReference>
<evidence type="ECO:0000256" key="6">
    <source>
        <dbReference type="NCBIfam" id="TIGR01515"/>
    </source>
</evidence>
<dbReference type="PIRSF" id="PIRSF000463">
    <property type="entry name" value="GlgB"/>
    <property type="match status" value="1"/>
</dbReference>
<name>A0A7W9KQR0_9PSEU</name>
<dbReference type="InterPro" id="IPR013780">
    <property type="entry name" value="Glyco_hydro_b"/>
</dbReference>
<comment type="caution">
    <text evidence="10">The sequence shown here is derived from an EMBL/GenBank/DDBJ whole genome shotgun (WGS) entry which is preliminary data.</text>
</comment>